<reference evidence="4 5" key="1">
    <citation type="journal article" date="2019" name="Appl. Microbiol. Biotechnol.">
        <title>Uncovering carbohydrate metabolism through a genotype-phenotype association study of 56 lactic acid bacteria genomes.</title>
        <authorList>
            <person name="Buron-Moles G."/>
            <person name="Chailyan A."/>
            <person name="Dolejs I."/>
            <person name="Forster J."/>
            <person name="Miks M.H."/>
        </authorList>
    </citation>
    <scope>NUCLEOTIDE SEQUENCE [LARGE SCALE GENOMIC DNA]</scope>
    <source>
        <strain evidence="4 5">ATCC 700006</strain>
    </source>
</reference>
<keyword evidence="5" id="KW-1185">Reference proteome</keyword>
<dbReference type="AlphaFoldDB" id="A0A4R5N8R9"/>
<dbReference type="InterPro" id="IPR006660">
    <property type="entry name" value="Arsenate_reductase-like"/>
</dbReference>
<dbReference type="RefSeq" id="WP_029508617.1">
    <property type="nucleotide sequence ID" value="NZ_JAGYGP010000001.1"/>
</dbReference>
<keyword evidence="2" id="KW-0676">Redox-active center</keyword>
<dbReference type="EMBL" id="PUFI01000014">
    <property type="protein sequence ID" value="TDG67904.1"/>
    <property type="molecule type" value="Genomic_DNA"/>
</dbReference>
<dbReference type="NCBIfam" id="TIGR01617">
    <property type="entry name" value="arsC_related"/>
    <property type="match status" value="1"/>
</dbReference>
<dbReference type="PANTHER" id="PTHR30041">
    <property type="entry name" value="ARSENATE REDUCTASE"/>
    <property type="match status" value="1"/>
</dbReference>
<evidence type="ECO:0000256" key="2">
    <source>
        <dbReference type="ARBA" id="ARBA00023284"/>
    </source>
</evidence>
<dbReference type="SUPFAM" id="SSF52833">
    <property type="entry name" value="Thioredoxin-like"/>
    <property type="match status" value="1"/>
</dbReference>
<name>A0A4R5N8R9_9LACO</name>
<dbReference type="Proteomes" id="UP000295681">
    <property type="component" value="Unassembled WGS sequence"/>
</dbReference>
<keyword evidence="1" id="KW-1015">Disulfide bond</keyword>
<protein>
    <submittedName>
        <fullName evidence="4">Uncharacterized protein</fullName>
    </submittedName>
</protein>
<dbReference type="InterPro" id="IPR036249">
    <property type="entry name" value="Thioredoxin-like_sf"/>
</dbReference>
<gene>
    <name evidence="4" type="ORF">C5L23_000210</name>
</gene>
<evidence type="ECO:0000256" key="3">
    <source>
        <dbReference type="PROSITE-ProRule" id="PRU01282"/>
    </source>
</evidence>
<evidence type="ECO:0000313" key="4">
    <source>
        <dbReference type="EMBL" id="TDG67904.1"/>
    </source>
</evidence>
<dbReference type="PROSITE" id="PS51353">
    <property type="entry name" value="ARSC"/>
    <property type="match status" value="1"/>
</dbReference>
<dbReference type="CDD" id="cd03032">
    <property type="entry name" value="ArsC_Spx"/>
    <property type="match status" value="1"/>
</dbReference>
<comment type="similarity">
    <text evidence="3">Belongs to the ArsC family.</text>
</comment>
<dbReference type="STRING" id="907931.GCA_000165675_01286"/>
<dbReference type="InterPro" id="IPR006504">
    <property type="entry name" value="Tscrpt_reg_Spx/MgsR"/>
</dbReference>
<proteinExistence type="inferred from homology"/>
<accession>A0A4R5N8R9</accession>
<dbReference type="PANTHER" id="PTHR30041:SF7">
    <property type="entry name" value="GLOBAL TRANSCRIPTIONAL REGULATOR SPX"/>
    <property type="match status" value="1"/>
</dbReference>
<evidence type="ECO:0000256" key="1">
    <source>
        <dbReference type="ARBA" id="ARBA00023157"/>
    </source>
</evidence>
<dbReference type="Pfam" id="PF03960">
    <property type="entry name" value="ArsC"/>
    <property type="match status" value="1"/>
</dbReference>
<comment type="caution">
    <text evidence="4">The sequence shown here is derived from an EMBL/GenBank/DDBJ whole genome shotgun (WGS) entry which is preliminary data.</text>
</comment>
<sequence>MITLYFSPSCTSCRKARQWLESHNMAYIGRNVGKEPLKASDIRAMLRLTEDGTDEILSRRSKVFSKLNIDLDSISTNSLIELIVKNPSLLKRPVIMDDRRIQVGYNEDEIRRFLPREVRQRELLRATVKADFKDIGKALIVEES</sequence>
<dbReference type="Gene3D" id="3.40.30.10">
    <property type="entry name" value="Glutaredoxin"/>
    <property type="match status" value="1"/>
</dbReference>
<dbReference type="NCBIfam" id="NF002459">
    <property type="entry name" value="PRK01655.1"/>
    <property type="match status" value="1"/>
</dbReference>
<organism evidence="4 5">
    <name type="scientific">Leuconostoc fallax</name>
    <dbReference type="NCBI Taxonomy" id="1251"/>
    <lineage>
        <taxon>Bacteria</taxon>
        <taxon>Bacillati</taxon>
        <taxon>Bacillota</taxon>
        <taxon>Bacilli</taxon>
        <taxon>Lactobacillales</taxon>
        <taxon>Lactobacillaceae</taxon>
        <taxon>Leuconostoc</taxon>
    </lineage>
</organism>
<evidence type="ECO:0000313" key="5">
    <source>
        <dbReference type="Proteomes" id="UP000295681"/>
    </source>
</evidence>